<dbReference type="Gene3D" id="1.20.120.220">
    <property type="entry name" value="ATP synthase, F0 complex, subunit A"/>
    <property type="match status" value="1"/>
</dbReference>
<evidence type="ECO:0000256" key="12">
    <source>
        <dbReference type="ARBA" id="ARBA00023310"/>
    </source>
</evidence>
<dbReference type="InterPro" id="IPR045083">
    <property type="entry name" value="ATP_synth_F0_asu_bact/mt"/>
</dbReference>
<dbReference type="CDD" id="cd00310">
    <property type="entry name" value="ATP-synt_Fo_a_6"/>
    <property type="match status" value="1"/>
</dbReference>
<evidence type="ECO:0000256" key="3">
    <source>
        <dbReference type="ARBA" id="ARBA00006810"/>
    </source>
</evidence>
<dbReference type="SUPFAM" id="SSF81336">
    <property type="entry name" value="F1F0 ATP synthase subunit A"/>
    <property type="match status" value="1"/>
</dbReference>
<evidence type="ECO:0000256" key="11">
    <source>
        <dbReference type="ARBA" id="ARBA00023136"/>
    </source>
</evidence>
<evidence type="ECO:0000256" key="5">
    <source>
        <dbReference type="ARBA" id="ARBA00022448"/>
    </source>
</evidence>
<evidence type="ECO:0000256" key="14">
    <source>
        <dbReference type="SAM" id="Phobius"/>
    </source>
</evidence>
<organism evidence="15">
    <name type="scientific">Conostigmus sp. MM-2013</name>
    <dbReference type="NCBI Taxonomy" id="1357450"/>
    <lineage>
        <taxon>Eukaryota</taxon>
        <taxon>Metazoa</taxon>
        <taxon>Ecdysozoa</taxon>
        <taxon>Arthropoda</taxon>
        <taxon>Hexapoda</taxon>
        <taxon>Insecta</taxon>
        <taxon>Pterygota</taxon>
        <taxon>Neoptera</taxon>
        <taxon>Endopterygota</taxon>
        <taxon>Hymenoptera</taxon>
        <taxon>Apocrita</taxon>
        <taxon>Ceraphronoidea</taxon>
        <taxon>Megaspilidae</taxon>
        <taxon>Conostigmus</taxon>
    </lineage>
</organism>
<evidence type="ECO:0000256" key="8">
    <source>
        <dbReference type="ARBA" id="ARBA00022781"/>
    </source>
</evidence>
<name>V9NK07_9HYME</name>
<comment type="subunit">
    <text evidence="4">F-type ATPases have 2 components, CF(1) - the catalytic core - and CF(0) - the membrane proton channel. CF(1) has five subunits: alpha(3), beta(3), gamma(1), delta(1), epsilon(1). CF(0) has three main subunits: a, b and c.</text>
</comment>
<evidence type="ECO:0000256" key="13">
    <source>
        <dbReference type="RuleBase" id="RU004450"/>
    </source>
</evidence>
<dbReference type="GO" id="GO:0045259">
    <property type="term" value="C:proton-transporting ATP synthase complex"/>
    <property type="evidence" value="ECO:0007669"/>
    <property type="project" value="UniProtKB-KW"/>
</dbReference>
<dbReference type="AlphaFoldDB" id="V9NK07"/>
<evidence type="ECO:0000256" key="7">
    <source>
        <dbReference type="ARBA" id="ARBA00022692"/>
    </source>
</evidence>
<keyword evidence="7 14" id="KW-0812">Transmembrane</keyword>
<keyword evidence="10" id="KW-0406">Ion transport</keyword>
<gene>
    <name evidence="15" type="primary">ATP6</name>
</gene>
<evidence type="ECO:0000256" key="10">
    <source>
        <dbReference type="ARBA" id="ARBA00023065"/>
    </source>
</evidence>
<comment type="subcellular location">
    <subcellularLocation>
        <location evidence="2">Membrane</location>
        <topology evidence="2">Multi-pass membrane protein</topology>
    </subcellularLocation>
    <subcellularLocation>
        <location evidence="13">Mitochondrion inner membrane</location>
        <topology evidence="13">Multi-pass membrane protein</topology>
    </subcellularLocation>
</comment>
<dbReference type="PANTHER" id="PTHR11410:SF0">
    <property type="entry name" value="ATP SYNTHASE SUBUNIT A"/>
    <property type="match status" value="1"/>
</dbReference>
<keyword evidence="9 14" id="KW-1133">Transmembrane helix</keyword>
<accession>V9NK07</accession>
<dbReference type="PANTHER" id="PTHR11410">
    <property type="entry name" value="ATP SYNTHASE SUBUNIT A"/>
    <property type="match status" value="1"/>
</dbReference>
<reference evidence="15" key="1">
    <citation type="journal article" date="2014" name="Mol. Biol. Evol.">
        <title>Coexistence of Minicircular and a Highly Rearranged mtDNA Molecule Suggests That Recombination Shapes Mitochondrial Genome Organization.</title>
        <authorList>
            <person name="Mao M."/>
            <person name="Austin A.D."/>
            <person name="Johnson N.F."/>
            <person name="Dowton M."/>
        </authorList>
    </citation>
    <scope>NUCLEOTIDE SEQUENCE</scope>
    <source>
        <strain evidence="15">M85</strain>
    </source>
</reference>
<sequence>MTPNLFSIFDPSSSLYLSMNWISSMYMITFIPIMMWLIPSRNLIAFLLMNNYLHKEFKIILNNAFTKNIIMFMTIMIFILLNNFISLFPYIFTSTAHLSVSMTMSLPLWISFMLFGWINNTNNMFNHLVPQGTPSILMPFMVIIESISNIIRPLTLAVRLSANMIAGHLLLTLLSSTGPKINFFILLILLLSQSTLIILEMSVSLIQAYVFTILSTLYCNEVK</sequence>
<geneLocation type="mitochondrion" evidence="15"/>
<keyword evidence="5" id="KW-0813">Transport</keyword>
<dbReference type="PROSITE" id="PS00449">
    <property type="entry name" value="ATPASE_A"/>
    <property type="match status" value="1"/>
</dbReference>
<dbReference type="PRINTS" id="PR00123">
    <property type="entry name" value="ATPASEA"/>
</dbReference>
<comment type="similarity">
    <text evidence="3">Belongs to the ATPase A chain family.</text>
</comment>
<keyword evidence="15" id="KW-0496">Mitochondrion</keyword>
<keyword evidence="6" id="KW-0138">CF(0)</keyword>
<evidence type="ECO:0000256" key="1">
    <source>
        <dbReference type="ARBA" id="ARBA00002070"/>
    </source>
</evidence>
<evidence type="ECO:0000256" key="9">
    <source>
        <dbReference type="ARBA" id="ARBA00022989"/>
    </source>
</evidence>
<evidence type="ECO:0000256" key="2">
    <source>
        <dbReference type="ARBA" id="ARBA00004141"/>
    </source>
</evidence>
<comment type="function">
    <text evidence="1">Mitochondrial membrane ATP synthase (F(1)F(0) ATP synthase or Complex V) produces ATP from ADP in the presence of a proton gradient across the membrane which is generated by electron transport complexes of the respiratory chain. F-type ATPases consist of two structural domains, F(1) - containing the extramembraneous catalytic core and F(0) - containing the membrane proton channel, linked together by a central stalk and a peripheral stalk. During catalysis, ATP synthesis in the catalytic domain of F(1) is coupled via a rotary mechanism of the central stalk subunits to proton translocation. Key component of the proton channel; it may play a direct role in the translocation of protons across the membrane.</text>
</comment>
<dbReference type="InterPro" id="IPR023011">
    <property type="entry name" value="ATP_synth_F0_asu_AS"/>
</dbReference>
<dbReference type="NCBIfam" id="TIGR01131">
    <property type="entry name" value="ATP_synt_6_or_A"/>
    <property type="match status" value="1"/>
</dbReference>
<dbReference type="Pfam" id="PF00119">
    <property type="entry name" value="ATP-synt_A"/>
    <property type="match status" value="1"/>
</dbReference>
<evidence type="ECO:0000256" key="4">
    <source>
        <dbReference type="ARBA" id="ARBA00011648"/>
    </source>
</evidence>
<feature type="transmembrane region" description="Helical" evidence="14">
    <location>
        <begin position="98"/>
        <end position="118"/>
    </location>
</feature>
<keyword evidence="8" id="KW-0375">Hydrogen ion transport</keyword>
<dbReference type="EMBL" id="KF015227">
    <property type="protein sequence ID" value="AGQ50319.1"/>
    <property type="molecule type" value="Genomic_DNA"/>
</dbReference>
<keyword evidence="12" id="KW-0066">ATP synthesis</keyword>
<evidence type="ECO:0000313" key="15">
    <source>
        <dbReference type="EMBL" id="AGQ50319.1"/>
    </source>
</evidence>
<dbReference type="InterPro" id="IPR000568">
    <property type="entry name" value="ATP_synth_F0_asu"/>
</dbReference>
<dbReference type="InterPro" id="IPR035908">
    <property type="entry name" value="F0_ATP_A_sf"/>
</dbReference>
<keyword evidence="11 14" id="KW-0472">Membrane</keyword>
<feature type="transmembrane region" description="Helical" evidence="14">
    <location>
        <begin position="25"/>
        <end position="48"/>
    </location>
</feature>
<feature type="transmembrane region" description="Helical" evidence="14">
    <location>
        <begin position="69"/>
        <end position="92"/>
    </location>
</feature>
<evidence type="ECO:0000256" key="6">
    <source>
        <dbReference type="ARBA" id="ARBA00022547"/>
    </source>
</evidence>
<proteinExistence type="inferred from homology"/>
<dbReference type="GO" id="GO:0005743">
    <property type="term" value="C:mitochondrial inner membrane"/>
    <property type="evidence" value="ECO:0007669"/>
    <property type="project" value="UniProtKB-SubCell"/>
</dbReference>
<protein>
    <recommendedName>
        <fullName evidence="13">ATP synthase subunit a</fullName>
    </recommendedName>
</protein>
<dbReference type="GO" id="GO:0046933">
    <property type="term" value="F:proton-transporting ATP synthase activity, rotational mechanism"/>
    <property type="evidence" value="ECO:0007669"/>
    <property type="project" value="TreeGrafter"/>
</dbReference>